<feature type="non-terminal residue" evidence="1">
    <location>
        <position position="1"/>
    </location>
</feature>
<dbReference type="EMBL" id="BARW01021238">
    <property type="protein sequence ID" value="GAJ00775.1"/>
    <property type="molecule type" value="Genomic_DNA"/>
</dbReference>
<gene>
    <name evidence="1" type="ORF">S12H4_35721</name>
</gene>
<protein>
    <recommendedName>
        <fullName evidence="2">DNA methylase N-4/N-6 domain-containing protein</fullName>
    </recommendedName>
</protein>
<evidence type="ECO:0000313" key="1">
    <source>
        <dbReference type="EMBL" id="GAJ00775.1"/>
    </source>
</evidence>
<sequence>YRVMAAQKARHWTDAALNRLSGSTKQIKKPYNLPEGVFLYNVWQLEPRRIKGYGLGNFHGVTPIEVCVHTLRAYCPPNGRAYDSMSGSGTFIEVARKLGIKCDASDLLMGTDAAKTSKPDNYYDLVFNHFAYWNMVHYSSNPEDLSNLPDTNLFFEKCHKVFVENYRIIKSQGYYCVMIGDLRKKRQTKWLTIEFVNIAQKAGFVCYDNAYISTLNTEHVSTGLAEYRAKKFGYMKASVDWYLVFRKP</sequence>
<dbReference type="SUPFAM" id="SSF53335">
    <property type="entry name" value="S-adenosyl-L-methionine-dependent methyltransferases"/>
    <property type="match status" value="2"/>
</dbReference>
<proteinExistence type="predicted"/>
<dbReference type="InterPro" id="IPR029063">
    <property type="entry name" value="SAM-dependent_MTases_sf"/>
</dbReference>
<accession>X1V766</accession>
<reference evidence="1" key="1">
    <citation type="journal article" date="2014" name="Front. Microbiol.">
        <title>High frequency of phylogenetically diverse reductive dehalogenase-homologous genes in deep subseafloor sedimentary metagenomes.</title>
        <authorList>
            <person name="Kawai M."/>
            <person name="Futagami T."/>
            <person name="Toyoda A."/>
            <person name="Takaki Y."/>
            <person name="Nishi S."/>
            <person name="Hori S."/>
            <person name="Arai W."/>
            <person name="Tsubouchi T."/>
            <person name="Morono Y."/>
            <person name="Uchiyama I."/>
            <person name="Ito T."/>
            <person name="Fujiyama A."/>
            <person name="Inagaki F."/>
            <person name="Takami H."/>
        </authorList>
    </citation>
    <scope>NUCLEOTIDE SEQUENCE</scope>
    <source>
        <strain evidence="1">Expedition CK06-06</strain>
    </source>
</reference>
<organism evidence="1">
    <name type="scientific">marine sediment metagenome</name>
    <dbReference type="NCBI Taxonomy" id="412755"/>
    <lineage>
        <taxon>unclassified sequences</taxon>
        <taxon>metagenomes</taxon>
        <taxon>ecological metagenomes</taxon>
    </lineage>
</organism>
<dbReference type="Gene3D" id="3.40.50.150">
    <property type="entry name" value="Vaccinia Virus protein VP39"/>
    <property type="match status" value="2"/>
</dbReference>
<dbReference type="AlphaFoldDB" id="X1V766"/>
<evidence type="ECO:0008006" key="2">
    <source>
        <dbReference type="Google" id="ProtNLM"/>
    </source>
</evidence>
<name>X1V766_9ZZZZ</name>
<comment type="caution">
    <text evidence="1">The sequence shown here is derived from an EMBL/GenBank/DDBJ whole genome shotgun (WGS) entry which is preliminary data.</text>
</comment>